<evidence type="ECO:0000313" key="3">
    <source>
        <dbReference type="EMBL" id="RGS70519.1"/>
    </source>
</evidence>
<proteinExistence type="predicted"/>
<sequence length="97" mass="11198">MKVYDSVNKTEVEVDGTQGLIDIMVSGRQVDIYLKGEKSDADGYLTWDVEHWSSIDKQRFIRCYSYKGKVLTESTGHNIYDLQNDFKPEEAEKIELS</sequence>
<dbReference type="EMBL" id="QRPD01000001">
    <property type="protein sequence ID" value="RHL90749.1"/>
    <property type="molecule type" value="Genomic_DNA"/>
</dbReference>
<evidence type="ECO:0000313" key="20">
    <source>
        <dbReference type="Proteomes" id="UP000580130"/>
    </source>
</evidence>
<dbReference type="Proteomes" id="UP000285981">
    <property type="component" value="Unassembled WGS sequence"/>
</dbReference>
<dbReference type="Proteomes" id="UP000285666">
    <property type="component" value="Unassembled WGS sequence"/>
</dbReference>
<protein>
    <submittedName>
        <fullName evidence="4">Uncharacterized protein</fullName>
    </submittedName>
</protein>
<dbReference type="Proteomes" id="UP000266376">
    <property type="component" value="Unassembled WGS sequence"/>
</dbReference>
<dbReference type="Proteomes" id="UP000285652">
    <property type="component" value="Unassembled WGS sequence"/>
</dbReference>
<dbReference type="Proteomes" id="UP000284742">
    <property type="component" value="Unassembled WGS sequence"/>
</dbReference>
<evidence type="ECO:0000313" key="14">
    <source>
        <dbReference type="Proteomes" id="UP000284152"/>
    </source>
</evidence>
<gene>
    <name evidence="8" type="ORF">DW054_11935</name>
    <name evidence="7" type="ORF">DW658_09910</name>
    <name evidence="6" type="ORF">DW860_02680</name>
    <name evidence="5" type="ORF">DW924_08565</name>
    <name evidence="4" type="ORF">DWV67_09450</name>
    <name evidence="3" type="ORF">DWX78_07405</name>
    <name evidence="10" type="ORF">DWZ24_00485</name>
    <name evidence="9" type="ORF">DWZ98_01105</name>
    <name evidence="2" type="ORF">DXB36_11275</name>
    <name evidence="1" type="ORF">HF855_11340</name>
</gene>
<dbReference type="Proteomes" id="UP000283325">
    <property type="component" value="Unassembled WGS sequence"/>
</dbReference>
<evidence type="ECO:0000313" key="17">
    <source>
        <dbReference type="Proteomes" id="UP000285652"/>
    </source>
</evidence>
<evidence type="ECO:0000313" key="19">
    <source>
        <dbReference type="Proteomes" id="UP000285981"/>
    </source>
</evidence>
<dbReference type="EMBL" id="QRHN01000012">
    <property type="protein sequence ID" value="RHF78164.1"/>
    <property type="molecule type" value="Genomic_DNA"/>
</dbReference>
<dbReference type="Proteomes" id="UP000284152">
    <property type="component" value="Unassembled WGS sequence"/>
</dbReference>
<evidence type="ECO:0000313" key="18">
    <source>
        <dbReference type="Proteomes" id="UP000285666"/>
    </source>
</evidence>
<evidence type="ECO:0000313" key="1">
    <source>
        <dbReference type="EMBL" id="NME57984.1"/>
    </source>
</evidence>
<evidence type="ECO:0000313" key="15">
    <source>
        <dbReference type="Proteomes" id="UP000284742"/>
    </source>
</evidence>
<organism evidence="4 12">
    <name type="scientific">Dorea formicigenerans</name>
    <dbReference type="NCBI Taxonomy" id="39486"/>
    <lineage>
        <taxon>Bacteria</taxon>
        <taxon>Bacillati</taxon>
        <taxon>Bacillota</taxon>
        <taxon>Clostridia</taxon>
        <taxon>Lachnospirales</taxon>
        <taxon>Lachnospiraceae</taxon>
        <taxon>Dorea</taxon>
    </lineage>
</organism>
<dbReference type="EMBL" id="QSAJ01000021">
    <property type="protein sequence ID" value="RGW52690.1"/>
    <property type="molecule type" value="Genomic_DNA"/>
</dbReference>
<evidence type="ECO:0000313" key="16">
    <source>
        <dbReference type="Proteomes" id="UP000285642"/>
    </source>
</evidence>
<reference evidence="11 12" key="1">
    <citation type="submission" date="2018-08" db="EMBL/GenBank/DDBJ databases">
        <title>A genome reference for cultivated species of the human gut microbiota.</title>
        <authorList>
            <person name="Zou Y."/>
            <person name="Xue W."/>
            <person name="Luo G."/>
        </authorList>
    </citation>
    <scope>NUCLEOTIDE SEQUENCE [LARGE SCALE GENOMIC DNA]</scope>
    <source>
        <strain evidence="4 12">AF12-11</strain>
        <strain evidence="3 19">AF21-25</strain>
        <strain evidence="10 17">AF31-13BH</strain>
        <strain evidence="9 13">AF36-1BH</strain>
        <strain evidence="8 14">AF42-21</strain>
        <strain evidence="7 18">AM23-7AC</strain>
        <strain evidence="6 15">AM37-5</strain>
        <strain evidence="5 16">AM42-8</strain>
        <strain evidence="2 11">OM03-2</strain>
    </source>
</reference>
<dbReference type="EMBL" id="QRQQ01000001">
    <property type="protein sequence ID" value="RHN19075.1"/>
    <property type="molecule type" value="Genomic_DNA"/>
</dbReference>
<dbReference type="Proteomes" id="UP000285642">
    <property type="component" value="Unassembled WGS sequence"/>
</dbReference>
<evidence type="ECO:0000313" key="4">
    <source>
        <dbReference type="EMBL" id="RGW52690.1"/>
    </source>
</evidence>
<dbReference type="EMBL" id="QRNS01000020">
    <property type="protein sequence ID" value="RHK61595.1"/>
    <property type="molecule type" value="Genomic_DNA"/>
</dbReference>
<dbReference type="Proteomes" id="UP000260841">
    <property type="component" value="Unassembled WGS sequence"/>
</dbReference>
<evidence type="ECO:0000313" key="9">
    <source>
        <dbReference type="EMBL" id="RHL90749.1"/>
    </source>
</evidence>
<dbReference type="Proteomes" id="UP000580130">
    <property type="component" value="Unassembled WGS sequence"/>
</dbReference>
<evidence type="ECO:0000313" key="12">
    <source>
        <dbReference type="Proteomes" id="UP000266376"/>
    </source>
</evidence>
<dbReference type="EMBL" id="JABAFX010000031">
    <property type="protein sequence ID" value="NME57984.1"/>
    <property type="molecule type" value="Genomic_DNA"/>
</dbReference>
<dbReference type="EMBL" id="QSVB01000012">
    <property type="protein sequence ID" value="RGN89854.1"/>
    <property type="molecule type" value="Genomic_DNA"/>
</dbReference>
<dbReference type="AlphaFoldDB" id="A0A395XL17"/>
<comment type="caution">
    <text evidence="4">The sequence shown here is derived from an EMBL/GenBank/DDBJ whole genome shotgun (WGS) entry which is preliminary data.</text>
</comment>
<accession>A0A395XL17</accession>
<dbReference type="EMBL" id="QSHK01000001">
    <property type="protein sequence ID" value="RHC10960.1"/>
    <property type="molecule type" value="Genomic_DNA"/>
</dbReference>
<reference evidence="1 20" key="2">
    <citation type="submission" date="2020-04" db="EMBL/GenBank/DDBJ databases">
        <authorList>
            <person name="Hitch T.C.A."/>
            <person name="Wylensek D."/>
            <person name="Clavel T."/>
        </authorList>
    </citation>
    <scope>NUCLEOTIDE SEQUENCE [LARGE SCALE GENOMIC DNA]</scope>
    <source>
        <strain evidence="1 20">BSM-383-APC-5F</strain>
    </source>
</reference>
<dbReference type="EMBL" id="QSFS01000008">
    <property type="protein sequence ID" value="RHA69901.1"/>
    <property type="molecule type" value="Genomic_DNA"/>
</dbReference>
<dbReference type="EMBL" id="QRVU01000030">
    <property type="protein sequence ID" value="RGS70519.1"/>
    <property type="molecule type" value="Genomic_DNA"/>
</dbReference>
<dbReference type="GeneID" id="92864085"/>
<evidence type="ECO:0000313" key="2">
    <source>
        <dbReference type="EMBL" id="RGN89854.1"/>
    </source>
</evidence>
<name>A0A395XL17_9FIRM</name>
<evidence type="ECO:0000313" key="11">
    <source>
        <dbReference type="Proteomes" id="UP000260841"/>
    </source>
</evidence>
<evidence type="ECO:0000313" key="13">
    <source>
        <dbReference type="Proteomes" id="UP000283325"/>
    </source>
</evidence>
<evidence type="ECO:0000313" key="7">
    <source>
        <dbReference type="EMBL" id="RHF78164.1"/>
    </source>
</evidence>
<evidence type="ECO:0000313" key="10">
    <source>
        <dbReference type="EMBL" id="RHN19075.1"/>
    </source>
</evidence>
<evidence type="ECO:0000313" key="6">
    <source>
        <dbReference type="EMBL" id="RHC10960.1"/>
    </source>
</evidence>
<evidence type="ECO:0000313" key="5">
    <source>
        <dbReference type="EMBL" id="RHA69901.1"/>
    </source>
</evidence>
<dbReference type="RefSeq" id="WP_005331523.1">
    <property type="nucleotide sequence ID" value="NZ_AP031430.1"/>
</dbReference>
<evidence type="ECO:0000313" key="8">
    <source>
        <dbReference type="EMBL" id="RHK61595.1"/>
    </source>
</evidence>